<dbReference type="EMBL" id="MRCA01000002">
    <property type="protein sequence ID" value="OKH15556.1"/>
    <property type="molecule type" value="Genomic_DNA"/>
</dbReference>
<proteinExistence type="predicted"/>
<sequence length="135" mass="14904">MKVVAFRLRPNEDLRESLKIFAINQNINAGFILTAIGSLKQASIRFANQQTSTVLTDKFEILSLNGTIANTGVHLHIAIADKEGKTIGGHLDNGCIIYTTAEIVIGYTEEFAFTRTVDEQTGHQELEIIPNFGNR</sequence>
<feature type="domain" description="PPC" evidence="1">
    <location>
        <begin position="1"/>
        <end position="129"/>
    </location>
</feature>
<evidence type="ECO:0000313" key="2">
    <source>
        <dbReference type="EMBL" id="OKH15556.1"/>
    </source>
</evidence>
<protein>
    <submittedName>
        <fullName evidence="2">DNA-binding protein with PD1-like DNA-binding motif</fullName>
    </submittedName>
</protein>
<accession>A0A1U7H361</accession>
<gene>
    <name evidence="2" type="ORF">NIES592_05545</name>
</gene>
<dbReference type="AlphaFoldDB" id="A0A1U7H361"/>
<comment type="caution">
    <text evidence="2">The sequence shown here is derived from an EMBL/GenBank/DDBJ whole genome shotgun (WGS) entry which is preliminary data.</text>
</comment>
<dbReference type="Proteomes" id="UP000186391">
    <property type="component" value="Unassembled WGS sequence"/>
</dbReference>
<dbReference type="GO" id="GO:0003677">
    <property type="term" value="F:DNA binding"/>
    <property type="evidence" value="ECO:0007669"/>
    <property type="project" value="UniProtKB-KW"/>
</dbReference>
<organism evidence="2 3">
    <name type="scientific">Fischerella major NIES-592</name>
    <dbReference type="NCBI Taxonomy" id="210994"/>
    <lineage>
        <taxon>Bacteria</taxon>
        <taxon>Bacillati</taxon>
        <taxon>Cyanobacteriota</taxon>
        <taxon>Cyanophyceae</taxon>
        <taxon>Nostocales</taxon>
        <taxon>Hapalosiphonaceae</taxon>
        <taxon>Fischerella</taxon>
    </lineage>
</organism>
<dbReference type="PANTHER" id="PTHR34988:SF1">
    <property type="entry name" value="DNA-BINDING PROTEIN"/>
    <property type="match status" value="1"/>
</dbReference>
<dbReference type="SUPFAM" id="SSF117856">
    <property type="entry name" value="AF0104/ALDC/Ptd012-like"/>
    <property type="match status" value="1"/>
</dbReference>
<dbReference type="Pfam" id="PF03479">
    <property type="entry name" value="PCC"/>
    <property type="match status" value="1"/>
</dbReference>
<evidence type="ECO:0000259" key="1">
    <source>
        <dbReference type="PROSITE" id="PS51742"/>
    </source>
</evidence>
<keyword evidence="3" id="KW-1185">Reference proteome</keyword>
<dbReference type="OrthoDB" id="552202at2"/>
<dbReference type="RefSeq" id="WP_062243359.1">
    <property type="nucleotide sequence ID" value="NZ_MRCA01000002.1"/>
</dbReference>
<reference evidence="2 3" key="1">
    <citation type="submission" date="2016-11" db="EMBL/GenBank/DDBJ databases">
        <title>Draft Genome Sequences of Nine Cyanobacterial Strains from Diverse Habitats.</title>
        <authorList>
            <person name="Zhu T."/>
            <person name="Hou S."/>
            <person name="Lu X."/>
            <person name="Hess W.R."/>
        </authorList>
    </citation>
    <scope>NUCLEOTIDE SEQUENCE [LARGE SCALE GENOMIC DNA]</scope>
    <source>
        <strain evidence="2 3">NIES-592</strain>
    </source>
</reference>
<dbReference type="InterPro" id="IPR005175">
    <property type="entry name" value="PPC_dom"/>
</dbReference>
<name>A0A1U7H361_9CYAN</name>
<dbReference type="CDD" id="cd11378">
    <property type="entry name" value="DUF296"/>
    <property type="match status" value="1"/>
</dbReference>
<keyword evidence="2" id="KW-0238">DNA-binding</keyword>
<dbReference type="Gene3D" id="3.30.1330.80">
    <property type="entry name" value="Hypothetical protein, similar to alpha- acetolactate decarboxylase, domain 2"/>
    <property type="match status" value="1"/>
</dbReference>
<evidence type="ECO:0000313" key="3">
    <source>
        <dbReference type="Proteomes" id="UP000186391"/>
    </source>
</evidence>
<dbReference type="PROSITE" id="PS51742">
    <property type="entry name" value="PPC"/>
    <property type="match status" value="1"/>
</dbReference>
<dbReference type="PANTHER" id="PTHR34988">
    <property type="entry name" value="PROTEIN, PUTATIVE-RELATED"/>
    <property type="match status" value="1"/>
</dbReference>